<feature type="transmembrane region" description="Helical" evidence="5">
    <location>
        <begin position="40"/>
        <end position="59"/>
    </location>
</feature>
<evidence type="ECO:0000256" key="5">
    <source>
        <dbReference type="SAM" id="Phobius"/>
    </source>
</evidence>
<name>A0A9W7ALG0_9STRA</name>
<evidence type="ECO:0000256" key="1">
    <source>
        <dbReference type="ARBA" id="ARBA00004141"/>
    </source>
</evidence>
<keyword evidence="3 5" id="KW-1133">Transmembrane helix</keyword>
<keyword evidence="7" id="KW-1185">Reference proteome</keyword>
<comment type="caution">
    <text evidence="6">The sequence shown here is derived from an EMBL/GenBank/DDBJ whole genome shotgun (WGS) entry which is preliminary data.</text>
</comment>
<evidence type="ECO:0000313" key="7">
    <source>
        <dbReference type="Proteomes" id="UP001165085"/>
    </source>
</evidence>
<dbReference type="OrthoDB" id="186733at2759"/>
<dbReference type="InterPro" id="IPR013714">
    <property type="entry name" value="Golgi_TVP15"/>
</dbReference>
<accession>A0A9W7ALG0</accession>
<feature type="transmembrane region" description="Helical" evidence="5">
    <location>
        <begin position="96"/>
        <end position="117"/>
    </location>
</feature>
<protein>
    <recommendedName>
        <fullName evidence="8">COPI associated protein</fullName>
    </recommendedName>
</protein>
<dbReference type="EMBL" id="BRXY01000179">
    <property type="protein sequence ID" value="GMH74442.1"/>
    <property type="molecule type" value="Genomic_DNA"/>
</dbReference>
<keyword evidence="2 5" id="KW-0812">Transmembrane</keyword>
<evidence type="ECO:0008006" key="8">
    <source>
        <dbReference type="Google" id="ProtNLM"/>
    </source>
</evidence>
<evidence type="ECO:0000256" key="4">
    <source>
        <dbReference type="ARBA" id="ARBA00023136"/>
    </source>
</evidence>
<dbReference type="AlphaFoldDB" id="A0A9W7ALG0"/>
<reference evidence="7" key="1">
    <citation type="journal article" date="2023" name="Commun. Biol.">
        <title>Genome analysis of Parmales, the sister group of diatoms, reveals the evolutionary specialization of diatoms from phago-mixotrophs to photoautotrophs.</title>
        <authorList>
            <person name="Ban H."/>
            <person name="Sato S."/>
            <person name="Yoshikawa S."/>
            <person name="Yamada K."/>
            <person name="Nakamura Y."/>
            <person name="Ichinomiya M."/>
            <person name="Sato N."/>
            <person name="Blanc-Mathieu R."/>
            <person name="Endo H."/>
            <person name="Kuwata A."/>
            <person name="Ogata H."/>
        </authorList>
    </citation>
    <scope>NUCLEOTIDE SEQUENCE [LARGE SCALE GENOMIC DNA]</scope>
    <source>
        <strain evidence="7">NIES 3701</strain>
    </source>
</reference>
<dbReference type="Proteomes" id="UP001165085">
    <property type="component" value="Unassembled WGS sequence"/>
</dbReference>
<dbReference type="GO" id="GO:0016020">
    <property type="term" value="C:membrane"/>
    <property type="evidence" value="ECO:0007669"/>
    <property type="project" value="UniProtKB-SubCell"/>
</dbReference>
<evidence type="ECO:0000313" key="6">
    <source>
        <dbReference type="EMBL" id="GMH74442.1"/>
    </source>
</evidence>
<dbReference type="Pfam" id="PF08507">
    <property type="entry name" value="COPI_assoc"/>
    <property type="match status" value="1"/>
</dbReference>
<comment type="subcellular location">
    <subcellularLocation>
        <location evidence="1">Membrane</location>
        <topology evidence="1">Multi-pass membrane protein</topology>
    </subcellularLocation>
</comment>
<evidence type="ECO:0000256" key="3">
    <source>
        <dbReference type="ARBA" id="ARBA00022989"/>
    </source>
</evidence>
<proteinExistence type="predicted"/>
<evidence type="ECO:0000256" key="2">
    <source>
        <dbReference type="ARBA" id="ARBA00022692"/>
    </source>
</evidence>
<keyword evidence="4 5" id="KW-0472">Membrane</keyword>
<organism evidence="6 7">
    <name type="scientific">Triparma strigata</name>
    <dbReference type="NCBI Taxonomy" id="1606541"/>
    <lineage>
        <taxon>Eukaryota</taxon>
        <taxon>Sar</taxon>
        <taxon>Stramenopiles</taxon>
        <taxon>Ochrophyta</taxon>
        <taxon>Bolidophyceae</taxon>
        <taxon>Parmales</taxon>
        <taxon>Triparmaceae</taxon>
        <taxon>Triparma</taxon>
    </lineage>
</organism>
<gene>
    <name evidence="6" type="ORF">TrST_g2262</name>
</gene>
<feature type="transmembrane region" description="Helical" evidence="5">
    <location>
        <begin position="16"/>
        <end position="34"/>
    </location>
</feature>
<sequence>MAAVNCNVNLPKIMKYGSLFCGIAIMFAGLSVTLNVLNAFHVPTFVLAISQVLFGLLIAQTVRPMAWASKWFPFVKPYHGRGAFMVYVGFSLFYDPFGFIEIIGICTVILGLIFLAVGCGTCGDVRAEGEDSNVAVPKGAKPATQV</sequence>